<protein>
    <submittedName>
        <fullName evidence="2">Uncharacterized protein</fullName>
    </submittedName>
</protein>
<evidence type="ECO:0000313" key="3">
    <source>
        <dbReference type="Proteomes" id="UP001422759"/>
    </source>
</evidence>
<comment type="caution">
    <text evidence="2">The sequence shown here is derived from an EMBL/GenBank/DDBJ whole genome shotgun (WGS) entry which is preliminary data.</text>
</comment>
<name>A0ABN3A8E1_9ACTN</name>
<evidence type="ECO:0000256" key="1">
    <source>
        <dbReference type="SAM" id="MobiDB-lite"/>
    </source>
</evidence>
<gene>
    <name evidence="2" type="ORF">GCM10009760_55830</name>
</gene>
<reference evidence="2 3" key="1">
    <citation type="journal article" date="2019" name="Int. J. Syst. Evol. Microbiol.">
        <title>The Global Catalogue of Microorganisms (GCM) 10K type strain sequencing project: providing services to taxonomists for standard genome sequencing and annotation.</title>
        <authorList>
            <consortium name="The Broad Institute Genomics Platform"/>
            <consortium name="The Broad Institute Genome Sequencing Center for Infectious Disease"/>
            <person name="Wu L."/>
            <person name="Ma J."/>
        </authorList>
    </citation>
    <scope>NUCLEOTIDE SEQUENCE [LARGE SCALE GENOMIC DNA]</scope>
    <source>
        <strain evidence="2 3">JCM 14560</strain>
    </source>
</reference>
<dbReference type="EMBL" id="BAAANT010000047">
    <property type="protein sequence ID" value="GAA2155690.1"/>
    <property type="molecule type" value="Genomic_DNA"/>
</dbReference>
<sequence length="109" mass="11225">MHTVARSGTLPAAERQQRKPPPTACVFVQPRGAARVLNADGPQPRGSPAPGAPGRVITGVDGLEQEVDLAEAAAEQRWARPGPVRTGAVALAGKTRPGPVRLGAPGPDW</sequence>
<accession>A0ABN3A8E1</accession>
<dbReference type="Proteomes" id="UP001422759">
    <property type="component" value="Unassembled WGS sequence"/>
</dbReference>
<organism evidence="2 3">
    <name type="scientific">Kitasatospora kazusensis</name>
    <dbReference type="NCBI Taxonomy" id="407974"/>
    <lineage>
        <taxon>Bacteria</taxon>
        <taxon>Bacillati</taxon>
        <taxon>Actinomycetota</taxon>
        <taxon>Actinomycetes</taxon>
        <taxon>Kitasatosporales</taxon>
        <taxon>Streptomycetaceae</taxon>
        <taxon>Kitasatospora</taxon>
    </lineage>
</organism>
<evidence type="ECO:0000313" key="2">
    <source>
        <dbReference type="EMBL" id="GAA2155690.1"/>
    </source>
</evidence>
<keyword evidence="3" id="KW-1185">Reference proteome</keyword>
<proteinExistence type="predicted"/>
<feature type="region of interest" description="Disordered" evidence="1">
    <location>
        <begin position="1"/>
        <end position="23"/>
    </location>
</feature>